<dbReference type="InterPro" id="IPR036388">
    <property type="entry name" value="WH-like_DNA-bd_sf"/>
</dbReference>
<dbReference type="PROSITE" id="PS50987">
    <property type="entry name" value="HTH_ARSR_2"/>
    <property type="match status" value="1"/>
</dbReference>
<evidence type="ECO:0000259" key="4">
    <source>
        <dbReference type="PROSITE" id="PS50987"/>
    </source>
</evidence>
<gene>
    <name evidence="5" type="ORF">AABB81_14210</name>
</gene>
<proteinExistence type="predicted"/>
<dbReference type="SUPFAM" id="SSF46785">
    <property type="entry name" value="Winged helix' DNA-binding domain"/>
    <property type="match status" value="1"/>
</dbReference>
<dbReference type="Gene3D" id="1.10.10.10">
    <property type="entry name" value="Winged helix-like DNA-binding domain superfamily/Winged helix DNA-binding domain"/>
    <property type="match status" value="1"/>
</dbReference>
<evidence type="ECO:0000256" key="3">
    <source>
        <dbReference type="ARBA" id="ARBA00023163"/>
    </source>
</evidence>
<sequence>MKRSAKDFDYSGETEQLAKFAKALGHPARIIILKHLSNQSCCFTGDLLDVLPLAQSTVSQHLKELKEAGLIIGEVNPPKVKYCINTKNWGIAQQLFSTLFKEDFSKINCC</sequence>
<keyword evidence="6" id="KW-1185">Reference proteome</keyword>
<dbReference type="Proteomes" id="UP001474120">
    <property type="component" value="Unassembled WGS sequence"/>
</dbReference>
<dbReference type="PANTHER" id="PTHR33154">
    <property type="entry name" value="TRANSCRIPTIONAL REGULATOR, ARSR FAMILY"/>
    <property type="match status" value="1"/>
</dbReference>
<protein>
    <submittedName>
        <fullName evidence="5">Metalloregulator ArsR/SmtB family transcription factor</fullName>
    </submittedName>
</protein>
<dbReference type="RefSeq" id="WP_342161220.1">
    <property type="nucleotide sequence ID" value="NZ_JBCDNA010000003.1"/>
</dbReference>
<dbReference type="SMART" id="SM00418">
    <property type="entry name" value="HTH_ARSR"/>
    <property type="match status" value="1"/>
</dbReference>
<evidence type="ECO:0000256" key="1">
    <source>
        <dbReference type="ARBA" id="ARBA00023015"/>
    </source>
</evidence>
<evidence type="ECO:0000256" key="2">
    <source>
        <dbReference type="ARBA" id="ARBA00023125"/>
    </source>
</evidence>
<evidence type="ECO:0000313" key="6">
    <source>
        <dbReference type="Proteomes" id="UP001474120"/>
    </source>
</evidence>
<dbReference type="InterPro" id="IPR036390">
    <property type="entry name" value="WH_DNA-bd_sf"/>
</dbReference>
<reference evidence="5 6" key="1">
    <citation type="submission" date="2024-04" db="EMBL/GenBank/DDBJ databases">
        <title>whole genome sequencing of Lutimonas vermicola strain IMCC1616.</title>
        <authorList>
            <person name="Bae S.S."/>
        </authorList>
    </citation>
    <scope>NUCLEOTIDE SEQUENCE [LARGE SCALE GENOMIC DNA]</scope>
    <source>
        <strain evidence="5 6">IMCC1616</strain>
    </source>
</reference>
<name>A0ABU9L3T7_9FLAO</name>
<evidence type="ECO:0000313" key="5">
    <source>
        <dbReference type="EMBL" id="MEL4457059.1"/>
    </source>
</evidence>
<dbReference type="InterPro" id="IPR011991">
    <property type="entry name" value="ArsR-like_HTH"/>
</dbReference>
<comment type="caution">
    <text evidence="5">The sequence shown here is derived from an EMBL/GenBank/DDBJ whole genome shotgun (WGS) entry which is preliminary data.</text>
</comment>
<dbReference type="CDD" id="cd00090">
    <property type="entry name" value="HTH_ARSR"/>
    <property type="match status" value="1"/>
</dbReference>
<dbReference type="PANTHER" id="PTHR33154:SF15">
    <property type="entry name" value="REGULATORY PROTEIN ARSR"/>
    <property type="match status" value="1"/>
</dbReference>
<feature type="domain" description="HTH arsR-type" evidence="4">
    <location>
        <begin position="9"/>
        <end position="106"/>
    </location>
</feature>
<organism evidence="5 6">
    <name type="scientific">Lutimonas vermicola</name>
    <dbReference type="NCBI Taxonomy" id="414288"/>
    <lineage>
        <taxon>Bacteria</taxon>
        <taxon>Pseudomonadati</taxon>
        <taxon>Bacteroidota</taxon>
        <taxon>Flavobacteriia</taxon>
        <taxon>Flavobacteriales</taxon>
        <taxon>Flavobacteriaceae</taxon>
        <taxon>Lutimonas</taxon>
    </lineage>
</organism>
<dbReference type="NCBIfam" id="NF033788">
    <property type="entry name" value="HTH_metalloreg"/>
    <property type="match status" value="1"/>
</dbReference>
<dbReference type="Pfam" id="PF01022">
    <property type="entry name" value="HTH_5"/>
    <property type="match status" value="1"/>
</dbReference>
<dbReference type="EMBL" id="JBCDNA010000003">
    <property type="protein sequence ID" value="MEL4457059.1"/>
    <property type="molecule type" value="Genomic_DNA"/>
</dbReference>
<keyword evidence="2" id="KW-0238">DNA-binding</keyword>
<keyword evidence="1" id="KW-0805">Transcription regulation</keyword>
<dbReference type="InterPro" id="IPR001845">
    <property type="entry name" value="HTH_ArsR_DNA-bd_dom"/>
</dbReference>
<dbReference type="PRINTS" id="PR00778">
    <property type="entry name" value="HTHARSR"/>
</dbReference>
<dbReference type="InterPro" id="IPR051081">
    <property type="entry name" value="HTH_MetalResp_TranReg"/>
</dbReference>
<keyword evidence="3" id="KW-0804">Transcription</keyword>
<accession>A0ABU9L3T7</accession>